<dbReference type="GO" id="GO:1904262">
    <property type="term" value="P:negative regulation of TORC1 signaling"/>
    <property type="evidence" value="ECO:0007669"/>
    <property type="project" value="UniProtKB-ARBA"/>
</dbReference>
<keyword evidence="8" id="KW-1185">Reference proteome</keyword>
<dbReference type="SUPFAM" id="SSF69118">
    <property type="entry name" value="AhpD-like"/>
    <property type="match status" value="1"/>
</dbReference>
<dbReference type="GO" id="GO:0005737">
    <property type="term" value="C:cytoplasm"/>
    <property type="evidence" value="ECO:0007669"/>
    <property type="project" value="UniProtKB-SubCell"/>
</dbReference>
<dbReference type="GO" id="GO:0070728">
    <property type="term" value="F:L-leucine binding"/>
    <property type="evidence" value="ECO:0007669"/>
    <property type="project" value="TreeGrafter"/>
</dbReference>
<evidence type="ECO:0000256" key="4">
    <source>
        <dbReference type="ARBA" id="ARBA00023002"/>
    </source>
</evidence>
<evidence type="ECO:0000256" key="6">
    <source>
        <dbReference type="SAM" id="MobiDB-lite"/>
    </source>
</evidence>
<comment type="similarity">
    <text evidence="2">Belongs to the sestrin family.</text>
</comment>
<dbReference type="EMBL" id="JAZGQO010000014">
    <property type="protein sequence ID" value="KAK6169971.1"/>
    <property type="molecule type" value="Genomic_DNA"/>
</dbReference>
<feature type="region of interest" description="Disordered" evidence="6">
    <location>
        <begin position="303"/>
        <end position="329"/>
    </location>
</feature>
<dbReference type="Pfam" id="PF04636">
    <property type="entry name" value="PA26"/>
    <property type="match status" value="1"/>
</dbReference>
<keyword evidence="3" id="KW-0963">Cytoplasm</keyword>
<dbReference type="PANTHER" id="PTHR12474:SF0">
    <property type="entry name" value="SESTRIN HOMOLOG"/>
    <property type="match status" value="1"/>
</dbReference>
<dbReference type="PANTHER" id="PTHR12474">
    <property type="entry name" value="P53 REGULATED PA26 NUCLEAR PROTEIN SESTRIN"/>
    <property type="match status" value="1"/>
</dbReference>
<feature type="compositionally biased region" description="Low complexity" evidence="6">
    <location>
        <begin position="310"/>
        <end position="324"/>
    </location>
</feature>
<sequence length="550" mass="63736">MADESEVVQRDKESLRFFHVICYRDPIARKKGLDLLKSSFDALIDRYGSPREVDLSSNNISNGFDAKRQIIEHLPGLLRLSIQCPFKDVRETCKSILADIKERKGIKLPRKIGGGPSHFIAENDVVPVDTEDEQTKLLFMEAFIQNNRVPNIIQLMSYHPDYLDCFLKTQHYLLHEDGPLPFDYRHYISIMACGRHQCSYLIKLQAQEFLLHGGNPEWLKGIDYVPQKLKDFLEINKILAHRPWLITKEHIEKLIAGKNRWSLSELTHALILCTHFHALSTFVFGCGLNDEIDFQNGHTFSSNHVDNDDSYSSDSSSLSDSANNSDEEGGLSALMARMKELTERKEEELTIEERLKDFAKVESQSAEITTSQKIPSPRADILRYVEDPNFTYKDFAKRDSVTEIPSFRAQDYSWEEHGFSLANRLYNEIGTLLDDKFNMAYNLTYYTMGNNTQVDTSSFRKAIWSYIHCMYGIRHDDYNYGEVNQLLERNLKAYIKTVTCYPERLTKKDYDGVMKEFKHSEKVHVNLMLLEARMQAELLYALRAVMKYMT</sequence>
<dbReference type="Proteomes" id="UP001347796">
    <property type="component" value="Unassembled WGS sequence"/>
</dbReference>
<dbReference type="GO" id="GO:0016239">
    <property type="term" value="P:positive regulation of macroautophagy"/>
    <property type="evidence" value="ECO:0007669"/>
    <property type="project" value="TreeGrafter"/>
</dbReference>
<dbReference type="Gene3D" id="1.20.1290.10">
    <property type="entry name" value="AhpD-like"/>
    <property type="match status" value="1"/>
</dbReference>
<reference evidence="7 8" key="1">
    <citation type="submission" date="2024-01" db="EMBL/GenBank/DDBJ databases">
        <title>The genome of the rayed Mediterranean limpet Patella caerulea (Linnaeus, 1758).</title>
        <authorList>
            <person name="Anh-Thu Weber A."/>
            <person name="Halstead-Nussloch G."/>
        </authorList>
    </citation>
    <scope>NUCLEOTIDE SEQUENCE [LARGE SCALE GENOMIC DNA]</scope>
    <source>
        <strain evidence="7">AATW-2023a</strain>
        <tissue evidence="7">Whole specimen</tissue>
    </source>
</reference>
<evidence type="ECO:0000256" key="3">
    <source>
        <dbReference type="ARBA" id="ARBA00022490"/>
    </source>
</evidence>
<evidence type="ECO:0000256" key="2">
    <source>
        <dbReference type="ARBA" id="ARBA00008350"/>
    </source>
</evidence>
<dbReference type="GO" id="GO:1990253">
    <property type="term" value="P:cellular response to leucine starvation"/>
    <property type="evidence" value="ECO:0007669"/>
    <property type="project" value="TreeGrafter"/>
</dbReference>
<dbReference type="GO" id="GO:0016684">
    <property type="term" value="F:oxidoreductase activity, acting on peroxide as acceptor"/>
    <property type="evidence" value="ECO:0007669"/>
    <property type="project" value="TreeGrafter"/>
</dbReference>
<evidence type="ECO:0000256" key="1">
    <source>
        <dbReference type="ARBA" id="ARBA00004496"/>
    </source>
</evidence>
<dbReference type="GO" id="GO:1901031">
    <property type="term" value="P:regulation of response to reactive oxygen species"/>
    <property type="evidence" value="ECO:0007669"/>
    <property type="project" value="InterPro"/>
</dbReference>
<evidence type="ECO:0000313" key="8">
    <source>
        <dbReference type="Proteomes" id="UP001347796"/>
    </source>
</evidence>
<comment type="caution">
    <text evidence="7">The sequence shown here is derived from an EMBL/GenBank/DDBJ whole genome shotgun (WGS) entry which is preliminary data.</text>
</comment>
<proteinExistence type="inferred from homology"/>
<comment type="subcellular location">
    <subcellularLocation>
        <location evidence="1">Cytoplasm</location>
    </subcellularLocation>
</comment>
<dbReference type="AlphaFoldDB" id="A0AAN8J6A6"/>
<dbReference type="GO" id="GO:0071233">
    <property type="term" value="P:cellular response to L-leucine"/>
    <property type="evidence" value="ECO:0007669"/>
    <property type="project" value="TreeGrafter"/>
</dbReference>
<protein>
    <recommendedName>
        <fullName evidence="9">Sestrin</fullName>
    </recommendedName>
</protein>
<gene>
    <name evidence="7" type="ORF">SNE40_018479</name>
</gene>
<organism evidence="7 8">
    <name type="scientific">Patella caerulea</name>
    <name type="common">Rayed Mediterranean limpet</name>
    <dbReference type="NCBI Taxonomy" id="87958"/>
    <lineage>
        <taxon>Eukaryota</taxon>
        <taxon>Metazoa</taxon>
        <taxon>Spiralia</taxon>
        <taxon>Lophotrochozoa</taxon>
        <taxon>Mollusca</taxon>
        <taxon>Gastropoda</taxon>
        <taxon>Patellogastropoda</taxon>
        <taxon>Patelloidea</taxon>
        <taxon>Patellidae</taxon>
        <taxon>Patella</taxon>
    </lineage>
</organism>
<evidence type="ECO:0000313" key="7">
    <source>
        <dbReference type="EMBL" id="KAK6169971.1"/>
    </source>
</evidence>
<keyword evidence="4" id="KW-0560">Oxidoreductase</keyword>
<name>A0AAN8J6A6_PATCE</name>
<dbReference type="FunFam" id="1.20.1290.10:FF:000001">
    <property type="entry name" value="Sestrin 1"/>
    <property type="match status" value="1"/>
</dbReference>
<evidence type="ECO:0000256" key="5">
    <source>
        <dbReference type="ARBA" id="ARBA00049242"/>
    </source>
</evidence>
<accession>A0AAN8J6A6</accession>
<dbReference type="InterPro" id="IPR006730">
    <property type="entry name" value="Sestrin"/>
</dbReference>
<dbReference type="GO" id="GO:0005634">
    <property type="term" value="C:nucleus"/>
    <property type="evidence" value="ECO:0007669"/>
    <property type="project" value="InterPro"/>
</dbReference>
<dbReference type="InterPro" id="IPR029032">
    <property type="entry name" value="AhpD-like"/>
</dbReference>
<evidence type="ECO:0008006" key="9">
    <source>
        <dbReference type="Google" id="ProtNLM"/>
    </source>
</evidence>
<comment type="catalytic activity">
    <reaction evidence="5">
        <text>a hydroperoxide + L-cysteinyl-[protein] = S-hydroxy-L-cysteinyl-[protein] + an alcohol</text>
        <dbReference type="Rhea" id="RHEA:67124"/>
        <dbReference type="Rhea" id="RHEA-COMP:10131"/>
        <dbReference type="Rhea" id="RHEA-COMP:17193"/>
        <dbReference type="ChEBI" id="CHEBI:29950"/>
        <dbReference type="ChEBI" id="CHEBI:30879"/>
        <dbReference type="ChEBI" id="CHEBI:35924"/>
        <dbReference type="ChEBI" id="CHEBI:61973"/>
    </reaction>
    <physiologicalReaction direction="left-to-right" evidence="5">
        <dbReference type="Rhea" id="RHEA:67125"/>
    </physiologicalReaction>
</comment>